<accession>A5ZNM4</accession>
<dbReference type="AlphaFoldDB" id="A5ZNM4"/>
<proteinExistence type="predicted"/>
<reference evidence="1 2" key="1">
    <citation type="submission" date="2007-03" db="EMBL/GenBank/DDBJ databases">
        <authorList>
            <person name="Fulton L."/>
            <person name="Clifton S."/>
            <person name="Fulton B."/>
            <person name="Xu J."/>
            <person name="Minx P."/>
            <person name="Pepin K.H."/>
            <person name="Johnson M."/>
            <person name="Thiruvilangam P."/>
            <person name="Bhonagiri V."/>
            <person name="Nash W.E."/>
            <person name="Mardis E.R."/>
            <person name="Wilson R.K."/>
        </authorList>
    </citation>
    <scope>NUCLEOTIDE SEQUENCE [LARGE SCALE GENOMIC DNA]</scope>
    <source>
        <strain evidence="1 2">ATCC 29174</strain>
    </source>
</reference>
<sequence length="50" mass="5724">MVQEIYGTKVNKGICCVFCYNNLPAKNVLSEYVCDYKKRAGLFQRSADLE</sequence>
<name>A5ZNM4_9FIRM</name>
<gene>
    <name evidence="1" type="ORF">RUMOBE_00591</name>
</gene>
<evidence type="ECO:0000313" key="1">
    <source>
        <dbReference type="EMBL" id="EDM88470.1"/>
    </source>
</evidence>
<reference evidence="1 2" key="2">
    <citation type="submission" date="2007-04" db="EMBL/GenBank/DDBJ databases">
        <title>Draft genome sequence of Ruminococcus obeum (ATCC 29174).</title>
        <authorList>
            <person name="Sudarsanam P."/>
            <person name="Ley R."/>
            <person name="Guruge J."/>
            <person name="Turnbaugh P.J."/>
            <person name="Mahowald M."/>
            <person name="Liep D."/>
            <person name="Gordon J."/>
        </authorList>
    </citation>
    <scope>NUCLEOTIDE SEQUENCE [LARGE SCALE GENOMIC DNA]</scope>
    <source>
        <strain evidence="1 2">ATCC 29174</strain>
    </source>
</reference>
<organism evidence="1 2">
    <name type="scientific">Blautia obeum ATCC 29174</name>
    <dbReference type="NCBI Taxonomy" id="411459"/>
    <lineage>
        <taxon>Bacteria</taxon>
        <taxon>Bacillati</taxon>
        <taxon>Bacillota</taxon>
        <taxon>Clostridia</taxon>
        <taxon>Lachnospirales</taxon>
        <taxon>Lachnospiraceae</taxon>
        <taxon>Blautia</taxon>
    </lineage>
</organism>
<dbReference type="EMBL" id="AAVO02000002">
    <property type="protein sequence ID" value="EDM88470.1"/>
    <property type="molecule type" value="Genomic_DNA"/>
</dbReference>
<protein>
    <submittedName>
        <fullName evidence="1">Uncharacterized protein</fullName>
    </submittedName>
</protein>
<dbReference type="HOGENOM" id="CLU_3115136_0_0_9"/>
<evidence type="ECO:0000313" key="2">
    <source>
        <dbReference type="Proteomes" id="UP000006002"/>
    </source>
</evidence>
<comment type="caution">
    <text evidence="1">The sequence shown here is derived from an EMBL/GenBank/DDBJ whole genome shotgun (WGS) entry which is preliminary data.</text>
</comment>
<dbReference type="Proteomes" id="UP000006002">
    <property type="component" value="Unassembled WGS sequence"/>
</dbReference>